<name>K1R670_MAGGI</name>
<dbReference type="HOGENOM" id="CLU_2796437_0_0_1"/>
<dbReference type="InParanoid" id="K1R670"/>
<accession>K1R670</accession>
<organism evidence="1">
    <name type="scientific">Magallana gigas</name>
    <name type="common">Pacific oyster</name>
    <name type="synonym">Crassostrea gigas</name>
    <dbReference type="NCBI Taxonomy" id="29159"/>
    <lineage>
        <taxon>Eukaryota</taxon>
        <taxon>Metazoa</taxon>
        <taxon>Spiralia</taxon>
        <taxon>Lophotrochozoa</taxon>
        <taxon>Mollusca</taxon>
        <taxon>Bivalvia</taxon>
        <taxon>Autobranchia</taxon>
        <taxon>Pteriomorphia</taxon>
        <taxon>Ostreida</taxon>
        <taxon>Ostreoidea</taxon>
        <taxon>Ostreidae</taxon>
        <taxon>Magallana</taxon>
    </lineage>
</organism>
<protein>
    <submittedName>
        <fullName evidence="1">Uncharacterized protein</fullName>
    </submittedName>
</protein>
<dbReference type="AlphaFoldDB" id="K1R670"/>
<reference evidence="1" key="1">
    <citation type="journal article" date="2012" name="Nature">
        <title>The oyster genome reveals stress adaptation and complexity of shell formation.</title>
        <authorList>
            <person name="Zhang G."/>
            <person name="Fang X."/>
            <person name="Guo X."/>
            <person name="Li L."/>
            <person name="Luo R."/>
            <person name="Xu F."/>
            <person name="Yang P."/>
            <person name="Zhang L."/>
            <person name="Wang X."/>
            <person name="Qi H."/>
            <person name="Xiong Z."/>
            <person name="Que H."/>
            <person name="Xie Y."/>
            <person name="Holland P.W."/>
            <person name="Paps J."/>
            <person name="Zhu Y."/>
            <person name="Wu F."/>
            <person name="Chen Y."/>
            <person name="Wang J."/>
            <person name="Peng C."/>
            <person name="Meng J."/>
            <person name="Yang L."/>
            <person name="Liu J."/>
            <person name="Wen B."/>
            <person name="Zhang N."/>
            <person name="Huang Z."/>
            <person name="Zhu Q."/>
            <person name="Feng Y."/>
            <person name="Mount A."/>
            <person name="Hedgecock D."/>
            <person name="Xu Z."/>
            <person name="Liu Y."/>
            <person name="Domazet-Loso T."/>
            <person name="Du Y."/>
            <person name="Sun X."/>
            <person name="Zhang S."/>
            <person name="Liu B."/>
            <person name="Cheng P."/>
            <person name="Jiang X."/>
            <person name="Li J."/>
            <person name="Fan D."/>
            <person name="Wang W."/>
            <person name="Fu W."/>
            <person name="Wang T."/>
            <person name="Wang B."/>
            <person name="Zhang J."/>
            <person name="Peng Z."/>
            <person name="Li Y."/>
            <person name="Li N."/>
            <person name="Wang J."/>
            <person name="Chen M."/>
            <person name="He Y."/>
            <person name="Tan F."/>
            <person name="Song X."/>
            <person name="Zheng Q."/>
            <person name="Huang R."/>
            <person name="Yang H."/>
            <person name="Du X."/>
            <person name="Chen L."/>
            <person name="Yang M."/>
            <person name="Gaffney P.M."/>
            <person name="Wang S."/>
            <person name="Luo L."/>
            <person name="She Z."/>
            <person name="Ming Y."/>
            <person name="Huang W."/>
            <person name="Zhang S."/>
            <person name="Huang B."/>
            <person name="Zhang Y."/>
            <person name="Qu T."/>
            <person name="Ni P."/>
            <person name="Miao G."/>
            <person name="Wang J."/>
            <person name="Wang Q."/>
            <person name="Steinberg C.E."/>
            <person name="Wang H."/>
            <person name="Li N."/>
            <person name="Qian L."/>
            <person name="Zhang G."/>
            <person name="Li Y."/>
            <person name="Yang H."/>
            <person name="Liu X."/>
            <person name="Wang J."/>
            <person name="Yin Y."/>
            <person name="Wang J."/>
        </authorList>
    </citation>
    <scope>NUCLEOTIDE SEQUENCE [LARGE SCALE GENOMIC DNA]</scope>
    <source>
        <strain evidence="1">05x7-T-G4-1.051#20</strain>
    </source>
</reference>
<sequence length="68" mass="7876">MPEYKQVEDEDESEAKEKKEVAFADKVLHSFVSEKIEVNQNGYQKTQERTSLRPCHTKLRPHGVFAAL</sequence>
<gene>
    <name evidence="1" type="ORF">CGI_10021503</name>
</gene>
<proteinExistence type="predicted"/>
<dbReference type="EMBL" id="JH818934">
    <property type="protein sequence ID" value="EKC41268.1"/>
    <property type="molecule type" value="Genomic_DNA"/>
</dbReference>
<evidence type="ECO:0000313" key="1">
    <source>
        <dbReference type="EMBL" id="EKC41268.1"/>
    </source>
</evidence>